<evidence type="ECO:0000313" key="2">
    <source>
        <dbReference type="Proteomes" id="UP000821865"/>
    </source>
</evidence>
<organism evidence="1 2">
    <name type="scientific">Dermacentor silvarum</name>
    <name type="common">Tick</name>
    <dbReference type="NCBI Taxonomy" id="543639"/>
    <lineage>
        <taxon>Eukaryota</taxon>
        <taxon>Metazoa</taxon>
        <taxon>Ecdysozoa</taxon>
        <taxon>Arthropoda</taxon>
        <taxon>Chelicerata</taxon>
        <taxon>Arachnida</taxon>
        <taxon>Acari</taxon>
        <taxon>Parasitiformes</taxon>
        <taxon>Ixodida</taxon>
        <taxon>Ixodoidea</taxon>
        <taxon>Ixodidae</taxon>
        <taxon>Rhipicephalinae</taxon>
        <taxon>Dermacentor</taxon>
    </lineage>
</organism>
<comment type="caution">
    <text evidence="1">The sequence shown here is derived from an EMBL/GenBank/DDBJ whole genome shotgun (WGS) entry which is preliminary data.</text>
</comment>
<accession>A0ACB8DTR0</accession>
<evidence type="ECO:0000313" key="1">
    <source>
        <dbReference type="EMBL" id="KAH7977768.1"/>
    </source>
</evidence>
<name>A0ACB8DTR0_DERSI</name>
<gene>
    <name evidence="1" type="ORF">HPB49_003518</name>
</gene>
<dbReference type="EMBL" id="CM023470">
    <property type="protein sequence ID" value="KAH7977768.1"/>
    <property type="molecule type" value="Genomic_DNA"/>
</dbReference>
<sequence>MADAMAIASAPASSEIAMIQRRSNWSDATTRALIRVWEDHLTARRSNTRNARIYPKILEEVNAGLPHGETPYNMKQLRLKMDNLSKRYRKERLLCTKTGTSSSKWPYYWLLHSLLGSLPMNDEFLVEENIEVPEVRELPEGGQVIGSWEDSAALEADGDVAASEPAETLTTSRDAIHDVASSPLCSMDGPAGDLNTSKSKLATGRKRPATVVQSILASHKEEMVYVRKSDKKRQKLLRKLVHLQEDSNDMNASMMRMIGKYFESKTNKQ</sequence>
<dbReference type="Proteomes" id="UP000821865">
    <property type="component" value="Chromosome 1"/>
</dbReference>
<protein>
    <submittedName>
        <fullName evidence="1">Uncharacterized protein</fullName>
    </submittedName>
</protein>
<proteinExistence type="predicted"/>
<keyword evidence="2" id="KW-1185">Reference proteome</keyword>
<reference evidence="1" key="1">
    <citation type="submission" date="2020-05" db="EMBL/GenBank/DDBJ databases">
        <title>Large-scale comparative analyses of tick genomes elucidate their genetic diversity and vector capacities.</title>
        <authorList>
            <person name="Jia N."/>
            <person name="Wang J."/>
            <person name="Shi W."/>
            <person name="Du L."/>
            <person name="Sun Y."/>
            <person name="Zhan W."/>
            <person name="Jiang J."/>
            <person name="Wang Q."/>
            <person name="Zhang B."/>
            <person name="Ji P."/>
            <person name="Sakyi L.B."/>
            <person name="Cui X."/>
            <person name="Yuan T."/>
            <person name="Jiang B."/>
            <person name="Yang W."/>
            <person name="Lam T.T.-Y."/>
            <person name="Chang Q."/>
            <person name="Ding S."/>
            <person name="Wang X."/>
            <person name="Zhu J."/>
            <person name="Ruan X."/>
            <person name="Zhao L."/>
            <person name="Wei J."/>
            <person name="Que T."/>
            <person name="Du C."/>
            <person name="Cheng J."/>
            <person name="Dai P."/>
            <person name="Han X."/>
            <person name="Huang E."/>
            <person name="Gao Y."/>
            <person name="Liu J."/>
            <person name="Shao H."/>
            <person name="Ye R."/>
            <person name="Li L."/>
            <person name="Wei W."/>
            <person name="Wang X."/>
            <person name="Wang C."/>
            <person name="Yang T."/>
            <person name="Huo Q."/>
            <person name="Li W."/>
            <person name="Guo W."/>
            <person name="Chen H."/>
            <person name="Zhou L."/>
            <person name="Ni X."/>
            <person name="Tian J."/>
            <person name="Zhou Y."/>
            <person name="Sheng Y."/>
            <person name="Liu T."/>
            <person name="Pan Y."/>
            <person name="Xia L."/>
            <person name="Li J."/>
            <person name="Zhao F."/>
            <person name="Cao W."/>
        </authorList>
    </citation>
    <scope>NUCLEOTIDE SEQUENCE</scope>
    <source>
        <strain evidence="1">Dsil-2018</strain>
    </source>
</reference>